<dbReference type="AlphaFoldDB" id="A0AAV2A129"/>
<evidence type="ECO:0000256" key="6">
    <source>
        <dbReference type="SAM" id="MobiDB-lite"/>
    </source>
</evidence>
<name>A0AAV2A129_9ARAC</name>
<feature type="compositionally biased region" description="Polar residues" evidence="6">
    <location>
        <begin position="554"/>
        <end position="565"/>
    </location>
</feature>
<evidence type="ECO:0000256" key="5">
    <source>
        <dbReference type="PROSITE-ProRule" id="PRU00848"/>
    </source>
</evidence>
<dbReference type="PANTHER" id="PTHR13720">
    <property type="entry name" value="WD-40 REPEAT PROTEIN"/>
    <property type="match status" value="1"/>
</dbReference>
<dbReference type="SMART" id="SM00320">
    <property type="entry name" value="WD40"/>
    <property type="match status" value="9"/>
</dbReference>
<dbReference type="EMBL" id="CAXIEN010000098">
    <property type="protein sequence ID" value="CAL1277094.1"/>
    <property type="molecule type" value="Genomic_DNA"/>
</dbReference>
<feature type="compositionally biased region" description="Basic residues" evidence="6">
    <location>
        <begin position="174"/>
        <end position="183"/>
    </location>
</feature>
<dbReference type="GO" id="GO:0000226">
    <property type="term" value="P:microtubule cytoskeleton organization"/>
    <property type="evidence" value="ECO:0007669"/>
    <property type="project" value="TreeGrafter"/>
</dbReference>
<gene>
    <name evidence="8" type="ORF">LARSCL_LOCUS9016</name>
</gene>
<dbReference type="Proteomes" id="UP001497382">
    <property type="component" value="Unassembled WGS sequence"/>
</dbReference>
<dbReference type="Pfam" id="PF13649">
    <property type="entry name" value="Methyltransf_25"/>
    <property type="match status" value="1"/>
</dbReference>
<dbReference type="SUPFAM" id="SSF50998">
    <property type="entry name" value="Quinoprotein alcohol dehydrogenase-like"/>
    <property type="match status" value="1"/>
</dbReference>
<reference evidence="8 9" key="1">
    <citation type="submission" date="2024-04" db="EMBL/GenBank/DDBJ databases">
        <authorList>
            <person name="Rising A."/>
            <person name="Reimegard J."/>
            <person name="Sonavane S."/>
            <person name="Akerstrom W."/>
            <person name="Nylinder S."/>
            <person name="Hedman E."/>
            <person name="Kallberg Y."/>
        </authorList>
    </citation>
    <scope>NUCLEOTIDE SEQUENCE [LARGE SCALE GENOMIC DNA]</scope>
</reference>
<feature type="region of interest" description="Disordered" evidence="6">
    <location>
        <begin position="514"/>
        <end position="566"/>
    </location>
</feature>
<dbReference type="SUPFAM" id="SSF50993">
    <property type="entry name" value="Peptidase/esterase 'gauge' domain"/>
    <property type="match status" value="1"/>
</dbReference>
<comment type="similarity">
    <text evidence="1">Belongs to the WD repeat EMAP family.</text>
</comment>
<keyword evidence="3" id="KW-0677">Repeat</keyword>
<feature type="domain" description="Bin3-type SAM" evidence="7">
    <location>
        <begin position="322"/>
        <end position="423"/>
    </location>
</feature>
<feature type="repeat" description="WD" evidence="4">
    <location>
        <begin position="895"/>
        <end position="930"/>
    </location>
</feature>
<dbReference type="InterPro" id="IPR050630">
    <property type="entry name" value="WD_repeat_EMAP"/>
</dbReference>
<feature type="region of interest" description="Disordered" evidence="6">
    <location>
        <begin position="174"/>
        <end position="290"/>
    </location>
</feature>
<dbReference type="GO" id="GO:0072686">
    <property type="term" value="C:mitotic spindle"/>
    <property type="evidence" value="ECO:0007669"/>
    <property type="project" value="TreeGrafter"/>
</dbReference>
<keyword evidence="9" id="KW-1185">Reference proteome</keyword>
<evidence type="ECO:0000256" key="2">
    <source>
        <dbReference type="ARBA" id="ARBA00022574"/>
    </source>
</evidence>
<dbReference type="InterPro" id="IPR055439">
    <property type="entry name" value="Beta-prop_EML_1st"/>
</dbReference>
<feature type="compositionally biased region" description="Basic and acidic residues" evidence="6">
    <location>
        <begin position="262"/>
        <end position="271"/>
    </location>
</feature>
<dbReference type="GO" id="GO:0008017">
    <property type="term" value="F:microtubule binding"/>
    <property type="evidence" value="ECO:0007669"/>
    <property type="project" value="TreeGrafter"/>
</dbReference>
<organism evidence="8 9">
    <name type="scientific">Larinioides sclopetarius</name>
    <dbReference type="NCBI Taxonomy" id="280406"/>
    <lineage>
        <taxon>Eukaryota</taxon>
        <taxon>Metazoa</taxon>
        <taxon>Ecdysozoa</taxon>
        <taxon>Arthropoda</taxon>
        <taxon>Chelicerata</taxon>
        <taxon>Arachnida</taxon>
        <taxon>Araneae</taxon>
        <taxon>Araneomorphae</taxon>
        <taxon>Entelegynae</taxon>
        <taxon>Araneoidea</taxon>
        <taxon>Araneidae</taxon>
        <taxon>Larinioides</taxon>
    </lineage>
</organism>
<dbReference type="InterPro" id="IPR029063">
    <property type="entry name" value="SAM-dependent_MTases_sf"/>
</dbReference>
<accession>A0AAV2A129</accession>
<dbReference type="CDD" id="cd02440">
    <property type="entry name" value="AdoMet_MTases"/>
    <property type="match status" value="1"/>
</dbReference>
<dbReference type="PROSITE" id="PS50082">
    <property type="entry name" value="WD_REPEATS_2"/>
    <property type="match status" value="1"/>
</dbReference>
<evidence type="ECO:0000256" key="4">
    <source>
        <dbReference type="PROSITE-ProRule" id="PRU00221"/>
    </source>
</evidence>
<dbReference type="InterPro" id="IPR001680">
    <property type="entry name" value="WD40_rpt"/>
</dbReference>
<dbReference type="Gene3D" id="3.40.50.150">
    <property type="entry name" value="Vaccinia Virus protein VP39"/>
    <property type="match status" value="1"/>
</dbReference>
<dbReference type="Pfam" id="PF23414">
    <property type="entry name" value="Beta-prop_EML_2"/>
    <property type="match status" value="1"/>
</dbReference>
<dbReference type="InterPro" id="IPR024160">
    <property type="entry name" value="BIN3_SAM-bd_dom"/>
</dbReference>
<comment type="caution">
    <text evidence="8">The sequence shown here is derived from an EMBL/GenBank/DDBJ whole genome shotgun (WGS) entry which is preliminary data.</text>
</comment>
<dbReference type="Gene3D" id="2.130.10.10">
    <property type="entry name" value="YVTN repeat-like/Quinoprotein amine dehydrogenase"/>
    <property type="match status" value="2"/>
</dbReference>
<dbReference type="InterPro" id="IPR055442">
    <property type="entry name" value="Beta-prop_EML-like_2nd"/>
</dbReference>
<evidence type="ECO:0000259" key="7">
    <source>
        <dbReference type="PROSITE" id="PS51515"/>
    </source>
</evidence>
<dbReference type="Pfam" id="PF23409">
    <property type="entry name" value="Beta-prop_EML"/>
    <property type="match status" value="1"/>
</dbReference>
<dbReference type="InterPro" id="IPR041698">
    <property type="entry name" value="Methyltransf_25"/>
</dbReference>
<evidence type="ECO:0000256" key="1">
    <source>
        <dbReference type="ARBA" id="ARBA00006489"/>
    </source>
</evidence>
<evidence type="ECO:0000313" key="9">
    <source>
        <dbReference type="Proteomes" id="UP001497382"/>
    </source>
</evidence>
<dbReference type="SUPFAM" id="SSF53335">
    <property type="entry name" value="S-adenosyl-L-methionine-dependent methyltransferases"/>
    <property type="match status" value="1"/>
</dbReference>
<sequence length="1177" mass="131787">MPSSPIHKFPLSDDSANNSLECTTNIAINCEEKETANEMKKLTKCRLNQGHALLRKQVQRPIILHATKGFGRRRYTFSGHQDHKLFYKKRRRFTSIALPTKFLLGGNRNDPLNLSSLQDEKINQQLNAFSPASSPMPLPNWRTQVQVVIPQNIYDPLNLNSGEDIEFNLLSSKPRKRRRHRKGKKEDENLDDVNHISPTEEVPPSNVSTSCHVSRVSIDDPIGKDKNSSRSELSDDQNKIVSPVVPQGSPVKTFKKSVSRSISREAEEKSSKLNQLHRHTSPKSRDRQNDTVKFRVNAAKFCYGNHAAKIANWNFGDDFGTDPRIRYFDQDMFKDADVLDIGCNTGQITLHIAKHWHPRKVVGIDIDKKLINKAQRKLRLYLSETVAQGDDFPDSMAVMYGPLSKLVVSKSKAERDFPNNVNFFEVRSFSQLKHELKKCETFYVDTEEANKNSLSDRDKSEDGYFSMDVNENNLKHSRESGLIQAGSLPNLSDNMKDDLISQETTTQVLETVHSLPIAQTKSPAPRKAVRASKGQVNPDRKRNSQLKNGKKVQDANQTKVSNSSPPDKRLEIAWVHGYHGLDPARNLFILSTGELVYYVGAMAVLHHYTNGTQRHYQGHTEDILCIALHTHDDVLATGQGTGIDNKSQAHIRVWRADDLTTLAVIGQGKLESDIVGAVFSWEGSMMMILEGLQDTVLSLWDWQNDMEVTRSTTGQSLLGGAFHPLEDDIIVTYGRQHLAFWLKDGNGALNRKDPLSAGRSGTNFLSMEFLSDGRLVTGNSRGFITVWGLSEDSGKVFFIQKEFKAHDGEVTALLPLPEGVLISGSSAIDQEGEIRVWDTSKKFAGLASAVLPTGSGGVTSLCPQKTVTNEWEVFVGTNKNVILEGSVMWALNPVVHGHCDDVRAMACHPDQPCFVTAGLDRYICKWEITSLIWKVQSDSECFSVTIHPHGSIVAVGDEHGDVTFLNMEDGLHVTTLPVTNNPLYTLKYSPDGDTLAVGCADGNIYLFQTHSNGYMYKIDFVLPGSVPILMLDWSVDGSHLQAVFTDNEYHDIAFWDLKRKEKIHTANQLKELEWYKPNCTLGYKINGMWNNKHIPEAVHVCCHVSNSKQLLAAGDKNGYIRLFRYPSTSDKAAYYEEKQCSTDVNVIQFLFDDNHLISTGGPDGAIFVWKLIPSNIV</sequence>
<dbReference type="InterPro" id="IPR005108">
    <property type="entry name" value="HELP"/>
</dbReference>
<dbReference type="GO" id="GO:0008168">
    <property type="term" value="F:methyltransferase activity"/>
    <property type="evidence" value="ECO:0007669"/>
    <property type="project" value="InterPro"/>
</dbReference>
<keyword evidence="5" id="KW-0949">S-adenosyl-L-methionine</keyword>
<dbReference type="PANTHER" id="PTHR13720:SF55">
    <property type="entry name" value="ECHINODERM MICROTUBULE-ASSOCIATED PROTEIN-LIKE CG42247"/>
    <property type="match status" value="1"/>
</dbReference>
<keyword evidence="2 4" id="KW-0853">WD repeat</keyword>
<dbReference type="InterPro" id="IPR015943">
    <property type="entry name" value="WD40/YVTN_repeat-like_dom_sf"/>
</dbReference>
<evidence type="ECO:0000313" key="8">
    <source>
        <dbReference type="EMBL" id="CAL1277094.1"/>
    </source>
</evidence>
<dbReference type="InterPro" id="IPR011047">
    <property type="entry name" value="Quinoprotein_ADH-like_sf"/>
</dbReference>
<dbReference type="Pfam" id="PF03451">
    <property type="entry name" value="HELP"/>
    <property type="match status" value="1"/>
</dbReference>
<feature type="compositionally biased region" description="Basic and acidic residues" evidence="6">
    <location>
        <begin position="217"/>
        <end position="238"/>
    </location>
</feature>
<proteinExistence type="inferred from homology"/>
<evidence type="ECO:0000256" key="3">
    <source>
        <dbReference type="ARBA" id="ARBA00022737"/>
    </source>
</evidence>
<dbReference type="PROSITE" id="PS51515">
    <property type="entry name" value="BIN3_SAM"/>
    <property type="match status" value="1"/>
</dbReference>
<protein>
    <recommendedName>
        <fullName evidence="7">Bin3-type SAM domain-containing protein</fullName>
    </recommendedName>
</protein>